<name>A0A0L0P1C3_CANAR</name>
<reference evidence="2" key="1">
    <citation type="journal article" date="2015" name="BMC Genomics">
        <title>Draft genome of a commonly misdiagnosed multidrug resistant pathogen Candida auris.</title>
        <authorList>
            <person name="Chatterjee S."/>
            <person name="Alampalli S.V."/>
            <person name="Nageshan R.K."/>
            <person name="Chettiar S.T."/>
            <person name="Joshi S."/>
            <person name="Tatu U.S."/>
        </authorList>
    </citation>
    <scope>NUCLEOTIDE SEQUENCE [LARGE SCALE GENOMIC DNA]</scope>
    <source>
        <strain evidence="2">6684</strain>
    </source>
</reference>
<sequence>MLWVRLMAANAEGHLRERLLHLVNVAARRVAAVNQYGTQSLQFLMSN</sequence>
<dbReference type="EMBL" id="LGST01000020">
    <property type="protein sequence ID" value="KNE00044.1"/>
    <property type="molecule type" value="Genomic_DNA"/>
</dbReference>
<evidence type="ECO:0000313" key="1">
    <source>
        <dbReference type="EMBL" id="KNE00044.1"/>
    </source>
</evidence>
<dbReference type="AlphaFoldDB" id="A0A0L0P1C3"/>
<proteinExistence type="predicted"/>
<organism evidence="1 2">
    <name type="scientific">Candidozyma auris</name>
    <name type="common">Yeast</name>
    <name type="synonym">Candida auris</name>
    <dbReference type="NCBI Taxonomy" id="498019"/>
    <lineage>
        <taxon>Eukaryota</taxon>
        <taxon>Fungi</taxon>
        <taxon>Dikarya</taxon>
        <taxon>Ascomycota</taxon>
        <taxon>Saccharomycotina</taxon>
        <taxon>Pichiomycetes</taxon>
        <taxon>Metschnikowiaceae</taxon>
        <taxon>Candidozyma</taxon>
    </lineage>
</organism>
<protein>
    <submittedName>
        <fullName evidence="1">Uncharacterized protein</fullName>
    </submittedName>
</protein>
<accession>A0A0L0P1C3</accession>
<gene>
    <name evidence="1" type="ORF">QG37_02989</name>
</gene>
<dbReference type="Proteomes" id="UP000037122">
    <property type="component" value="Unassembled WGS sequence"/>
</dbReference>
<comment type="caution">
    <text evidence="1">The sequence shown here is derived from an EMBL/GenBank/DDBJ whole genome shotgun (WGS) entry which is preliminary data.</text>
</comment>
<evidence type="ECO:0000313" key="2">
    <source>
        <dbReference type="Proteomes" id="UP000037122"/>
    </source>
</evidence>